<dbReference type="InterPro" id="IPR016162">
    <property type="entry name" value="Ald_DH_N"/>
</dbReference>
<feature type="domain" description="Aldehyde dehydrogenase" evidence="2">
    <location>
        <begin position="192"/>
        <end position="340"/>
    </location>
</feature>
<keyword evidence="4" id="KW-1185">Reference proteome</keyword>
<dbReference type="Proteomes" id="UP001055200">
    <property type="component" value="Chromosome"/>
</dbReference>
<dbReference type="InterPro" id="IPR016161">
    <property type="entry name" value="Ald_DH/histidinol_DH"/>
</dbReference>
<keyword evidence="1" id="KW-0560">Oxidoreductase</keyword>
<name>A0ABY3TYB0_9MYCO</name>
<dbReference type="PANTHER" id="PTHR11699">
    <property type="entry name" value="ALDEHYDE DEHYDROGENASE-RELATED"/>
    <property type="match status" value="1"/>
</dbReference>
<sequence>MLDPAVQHRIDQALDELVAGERAWAEQSLTDRRDLLDQVRHRTAEYGPAWIEAATAIKGLDADSPLVGEEWISGPYALAVAAGALAESLAKLADGKSPLDGATFTTTPSGQTAVSVLPVSVFDHLLLSGFSAQVWLQPGIDGDRALRDAGLAQHNPAATGGVGAVLGAGNIFSIAPLDTLYELIAHNRVVALKLNPLTDPLRPVLTDVLAPLIDLGAVRILTGGADVGDYLVHHRSVSHVHMTGSAATHDAIVFGTGAEGAERKAANRPRLTTPMTSELGGVSPTIVLPGQWSDADIDFQAQHVVTQRLHNNGYNCIAAQTIVVSARWPQREQFLAEVRRQLDAAPGRPAYYPGSDDRVANAQHSYPDGVRLGPDSGRLLITNPADRGTLLQTEYFAPVLGVIELDSDGEQFALDAARVANTEFTGTLGVNIIAHPHTINDLGATFDTLVENLRYGTVAINAWTGVGYLTPHATWGAFPGHSPDDVQSGIGVVHNAFLIADPQRTVVYGPFRPTPRSLLAGEMSLSPKPPWFVTNRTAATTGRLLTEFAADPGWMRLPGIFASALRG</sequence>
<dbReference type="SUPFAM" id="SSF53720">
    <property type="entry name" value="ALDH-like"/>
    <property type="match status" value="1"/>
</dbReference>
<dbReference type="Pfam" id="PF00171">
    <property type="entry name" value="Aldedh"/>
    <property type="match status" value="1"/>
</dbReference>
<dbReference type="Gene3D" id="3.40.309.10">
    <property type="entry name" value="Aldehyde Dehydrogenase, Chain A, domain 2"/>
    <property type="match status" value="1"/>
</dbReference>
<organism evidence="3 4">
    <name type="scientific">Mycolicibacillus parakoreensis</name>
    <dbReference type="NCBI Taxonomy" id="1069221"/>
    <lineage>
        <taxon>Bacteria</taxon>
        <taxon>Bacillati</taxon>
        <taxon>Actinomycetota</taxon>
        <taxon>Actinomycetes</taxon>
        <taxon>Mycobacteriales</taxon>
        <taxon>Mycobacteriaceae</taxon>
        <taxon>Mycolicibacillus</taxon>
    </lineage>
</organism>
<gene>
    <name evidence="3" type="ORF">MIU77_13360</name>
</gene>
<evidence type="ECO:0000256" key="1">
    <source>
        <dbReference type="ARBA" id="ARBA00023002"/>
    </source>
</evidence>
<dbReference type="Gene3D" id="3.40.605.10">
    <property type="entry name" value="Aldehyde Dehydrogenase, Chain A, domain 1"/>
    <property type="match status" value="1"/>
</dbReference>
<dbReference type="InterPro" id="IPR015590">
    <property type="entry name" value="Aldehyde_DH_dom"/>
</dbReference>
<reference evidence="3" key="1">
    <citation type="submission" date="2022-08" db="EMBL/GenBank/DDBJ databases">
        <title>Complete genome sequence of 14 non-tuberculosis mycobacteria type-strains.</title>
        <authorList>
            <person name="Igarashi Y."/>
            <person name="Osugi A."/>
            <person name="Mitarai S."/>
        </authorList>
    </citation>
    <scope>NUCLEOTIDE SEQUENCE</scope>
    <source>
        <strain evidence="3">DSM 45575</strain>
    </source>
</reference>
<dbReference type="EMBL" id="CP092365">
    <property type="protein sequence ID" value="ULN51859.1"/>
    <property type="molecule type" value="Genomic_DNA"/>
</dbReference>
<dbReference type="InterPro" id="IPR016163">
    <property type="entry name" value="Ald_DH_C"/>
</dbReference>
<evidence type="ECO:0000313" key="3">
    <source>
        <dbReference type="EMBL" id="ULN51859.1"/>
    </source>
</evidence>
<accession>A0ABY3TYB0</accession>
<protein>
    <submittedName>
        <fullName evidence="3">Aldehyde dehydrogenase family protein</fullName>
    </submittedName>
</protein>
<evidence type="ECO:0000259" key="2">
    <source>
        <dbReference type="Pfam" id="PF00171"/>
    </source>
</evidence>
<dbReference type="RefSeq" id="WP_240170141.1">
    <property type="nucleotide sequence ID" value="NZ_CP092365.1"/>
</dbReference>
<proteinExistence type="predicted"/>
<evidence type="ECO:0000313" key="4">
    <source>
        <dbReference type="Proteomes" id="UP001055200"/>
    </source>
</evidence>